<evidence type="ECO:0000313" key="4">
    <source>
        <dbReference type="EMBL" id="KAF0889659.1"/>
    </source>
</evidence>
<evidence type="ECO:0000313" key="5">
    <source>
        <dbReference type="Proteomes" id="UP000479710"/>
    </source>
</evidence>
<dbReference type="Proteomes" id="UP000479710">
    <property type="component" value="Unassembled WGS sequence"/>
</dbReference>
<evidence type="ECO:0000256" key="3">
    <source>
        <dbReference type="PROSITE-ProRule" id="PRU00708"/>
    </source>
</evidence>
<feature type="repeat" description="PPR" evidence="3">
    <location>
        <begin position="20"/>
        <end position="54"/>
    </location>
</feature>
<dbReference type="GO" id="GO:0003723">
    <property type="term" value="F:RNA binding"/>
    <property type="evidence" value="ECO:0007669"/>
    <property type="project" value="InterPro"/>
</dbReference>
<keyword evidence="5" id="KW-1185">Reference proteome</keyword>
<dbReference type="InterPro" id="IPR002885">
    <property type="entry name" value="PPR_rpt"/>
</dbReference>
<evidence type="ECO:0000256" key="2">
    <source>
        <dbReference type="ARBA" id="ARBA00022946"/>
    </source>
</evidence>
<name>A0A6G1BNV2_9ORYZ</name>
<evidence type="ECO:0008006" key="6">
    <source>
        <dbReference type="Google" id="ProtNLM"/>
    </source>
</evidence>
<dbReference type="NCBIfam" id="TIGR00756">
    <property type="entry name" value="PPR"/>
    <property type="match status" value="1"/>
</dbReference>
<evidence type="ECO:0000256" key="1">
    <source>
        <dbReference type="ARBA" id="ARBA00022737"/>
    </source>
</evidence>
<comment type="caution">
    <text evidence="4">The sequence shown here is derived from an EMBL/GenBank/DDBJ whole genome shotgun (WGS) entry which is preliminary data.</text>
</comment>
<dbReference type="Gene3D" id="1.25.40.10">
    <property type="entry name" value="Tetratricopeptide repeat domain"/>
    <property type="match status" value="1"/>
</dbReference>
<sequence>MCVANINSVHDSTSAVEECCVVAWNAMISGCTHGGVESQEVEMFGLMRAEGMRPDKLTFASRRTHARLSRVHRLRPNDIRFLAVLLACAHIGLFDKGL</sequence>
<dbReference type="PROSITE" id="PS51375">
    <property type="entry name" value="PPR"/>
    <property type="match status" value="1"/>
</dbReference>
<accession>A0A6G1BNV2</accession>
<organism evidence="4 5">
    <name type="scientific">Oryza meyeriana var. granulata</name>
    <dbReference type="NCBI Taxonomy" id="110450"/>
    <lineage>
        <taxon>Eukaryota</taxon>
        <taxon>Viridiplantae</taxon>
        <taxon>Streptophyta</taxon>
        <taxon>Embryophyta</taxon>
        <taxon>Tracheophyta</taxon>
        <taxon>Spermatophyta</taxon>
        <taxon>Magnoliopsida</taxon>
        <taxon>Liliopsida</taxon>
        <taxon>Poales</taxon>
        <taxon>Poaceae</taxon>
        <taxon>BOP clade</taxon>
        <taxon>Oryzoideae</taxon>
        <taxon>Oryzeae</taxon>
        <taxon>Oryzinae</taxon>
        <taxon>Oryza</taxon>
        <taxon>Oryza meyeriana</taxon>
    </lineage>
</organism>
<gene>
    <name evidence="4" type="ORF">E2562_030140</name>
</gene>
<dbReference type="InterPro" id="IPR046960">
    <property type="entry name" value="PPR_At4g14850-like_plant"/>
</dbReference>
<proteinExistence type="predicted"/>
<dbReference type="GO" id="GO:0009451">
    <property type="term" value="P:RNA modification"/>
    <property type="evidence" value="ECO:0007669"/>
    <property type="project" value="InterPro"/>
</dbReference>
<dbReference type="InterPro" id="IPR011990">
    <property type="entry name" value="TPR-like_helical_dom_sf"/>
</dbReference>
<keyword evidence="1" id="KW-0677">Repeat</keyword>
<reference evidence="4 5" key="1">
    <citation type="submission" date="2019-11" db="EMBL/GenBank/DDBJ databases">
        <title>Whole genome sequence of Oryza granulata.</title>
        <authorList>
            <person name="Li W."/>
        </authorList>
    </citation>
    <scope>NUCLEOTIDE SEQUENCE [LARGE SCALE GENOMIC DNA]</scope>
    <source>
        <strain evidence="5">cv. Menghai</strain>
        <tissue evidence="4">Leaf</tissue>
    </source>
</reference>
<dbReference type="EMBL" id="SPHZ02000012">
    <property type="protein sequence ID" value="KAF0889659.1"/>
    <property type="molecule type" value="Genomic_DNA"/>
</dbReference>
<dbReference type="PANTHER" id="PTHR47926">
    <property type="entry name" value="PENTATRICOPEPTIDE REPEAT-CONTAINING PROTEIN"/>
    <property type="match status" value="1"/>
</dbReference>
<protein>
    <recommendedName>
        <fullName evidence="6">Pentatricopeptide repeat-containing protein</fullName>
    </recommendedName>
</protein>
<dbReference type="AlphaFoldDB" id="A0A6G1BNV2"/>
<keyword evidence="2" id="KW-0809">Transit peptide</keyword>